<accession>A0A521F996</accession>
<name>A0A521F996_9RHOB</name>
<evidence type="ECO:0000313" key="2">
    <source>
        <dbReference type="Proteomes" id="UP000319555"/>
    </source>
</evidence>
<dbReference type="EMBL" id="FXTE01000017">
    <property type="protein sequence ID" value="SMO92191.1"/>
    <property type="molecule type" value="Genomic_DNA"/>
</dbReference>
<dbReference type="AlphaFoldDB" id="A0A521F996"/>
<keyword evidence="2" id="KW-1185">Reference proteome</keyword>
<dbReference type="Proteomes" id="UP000319555">
    <property type="component" value="Unassembled WGS sequence"/>
</dbReference>
<protein>
    <submittedName>
        <fullName evidence="1">Uncharacterized protein</fullName>
    </submittedName>
</protein>
<sequence length="183" mass="19788">MVFENDDIAVLDAGGADVCEHGSLAAYLMHSKANKSGFAIIELANCRYPGLILRSLSMVAQLGVYISAYRKDQVGSHGASFESGATFPPYWRLDNADDRKEISTVTIICTNQPALLADAVTRQVEQPELQRFEISAAQLAANYNQALEQGIEVDPGQWDALNAAAWPILVRSDTQSRSGAGPM</sequence>
<gene>
    <name evidence="1" type="ORF">SAMN06265380_11771</name>
</gene>
<evidence type="ECO:0000313" key="1">
    <source>
        <dbReference type="EMBL" id="SMO92191.1"/>
    </source>
</evidence>
<organism evidence="1 2">
    <name type="scientific">Ruegeria faecimaris</name>
    <dbReference type="NCBI Taxonomy" id="686389"/>
    <lineage>
        <taxon>Bacteria</taxon>
        <taxon>Pseudomonadati</taxon>
        <taxon>Pseudomonadota</taxon>
        <taxon>Alphaproteobacteria</taxon>
        <taxon>Rhodobacterales</taxon>
        <taxon>Roseobacteraceae</taxon>
        <taxon>Ruegeria</taxon>
    </lineage>
</organism>
<proteinExistence type="predicted"/>
<reference evidence="1 2" key="1">
    <citation type="submission" date="2017-05" db="EMBL/GenBank/DDBJ databases">
        <authorList>
            <person name="Varghese N."/>
            <person name="Submissions S."/>
        </authorList>
    </citation>
    <scope>NUCLEOTIDE SEQUENCE [LARGE SCALE GENOMIC DNA]</scope>
    <source>
        <strain evidence="1 2">DSM 28009</strain>
    </source>
</reference>